<keyword evidence="1" id="KW-0472">Membrane</keyword>
<evidence type="ECO:0000313" key="3">
    <source>
        <dbReference type="Proteomes" id="UP000316706"/>
    </source>
</evidence>
<dbReference type="EMBL" id="VFPO01000001">
    <property type="protein sequence ID" value="TQM70818.1"/>
    <property type="molecule type" value="Genomic_DNA"/>
</dbReference>
<feature type="transmembrane region" description="Helical" evidence="1">
    <location>
        <begin position="61"/>
        <end position="82"/>
    </location>
</feature>
<dbReference type="RefSeq" id="WP_141971940.1">
    <property type="nucleotide sequence ID" value="NZ_VFPO01000001.1"/>
</dbReference>
<organism evidence="2 3">
    <name type="scientific">Actinomadura hallensis</name>
    <dbReference type="NCBI Taxonomy" id="337895"/>
    <lineage>
        <taxon>Bacteria</taxon>
        <taxon>Bacillati</taxon>
        <taxon>Actinomycetota</taxon>
        <taxon>Actinomycetes</taxon>
        <taxon>Streptosporangiales</taxon>
        <taxon>Thermomonosporaceae</taxon>
        <taxon>Actinomadura</taxon>
    </lineage>
</organism>
<dbReference type="Pfam" id="PF11255">
    <property type="entry name" value="DUF3054"/>
    <property type="match status" value="1"/>
</dbReference>
<keyword evidence="1" id="KW-1133">Transmembrane helix</keyword>
<sequence length="123" mass="12917">MRSGWAAVLDVLCVLVFIAIGRATHEEGASLVGYAGTVWPFLVALGAGWAAGRVWRRPESLLRSGVVVWVTTLAGGMALRVLSGDTAATAFIVVAAGFLGLTMLGWRGLAQVPPVRRSLSRQA</sequence>
<proteinExistence type="predicted"/>
<keyword evidence="3" id="KW-1185">Reference proteome</keyword>
<keyword evidence="1" id="KW-0812">Transmembrane</keyword>
<evidence type="ECO:0000313" key="2">
    <source>
        <dbReference type="EMBL" id="TQM70818.1"/>
    </source>
</evidence>
<feature type="transmembrane region" description="Helical" evidence="1">
    <location>
        <begin position="88"/>
        <end position="109"/>
    </location>
</feature>
<dbReference type="OrthoDB" id="3698172at2"/>
<accession>A0A543IJR8</accession>
<dbReference type="AlphaFoldDB" id="A0A543IJR8"/>
<reference evidence="2 3" key="1">
    <citation type="submission" date="2019-06" db="EMBL/GenBank/DDBJ databases">
        <title>Sequencing the genomes of 1000 actinobacteria strains.</title>
        <authorList>
            <person name="Klenk H.-P."/>
        </authorList>
    </citation>
    <scope>NUCLEOTIDE SEQUENCE [LARGE SCALE GENOMIC DNA]</scope>
    <source>
        <strain evidence="2 3">DSM 45043</strain>
    </source>
</reference>
<dbReference type="InterPro" id="IPR021414">
    <property type="entry name" value="DUF3054"/>
</dbReference>
<dbReference type="Proteomes" id="UP000316706">
    <property type="component" value="Unassembled WGS sequence"/>
</dbReference>
<protein>
    <submittedName>
        <fullName evidence="2">DUF3054 family protein</fullName>
    </submittedName>
</protein>
<comment type="caution">
    <text evidence="2">The sequence shown here is derived from an EMBL/GenBank/DDBJ whole genome shotgun (WGS) entry which is preliminary data.</text>
</comment>
<gene>
    <name evidence="2" type="ORF">FHX41_4556</name>
</gene>
<name>A0A543IJR8_9ACTN</name>
<feature type="transmembrane region" description="Helical" evidence="1">
    <location>
        <begin position="31"/>
        <end position="49"/>
    </location>
</feature>
<evidence type="ECO:0000256" key="1">
    <source>
        <dbReference type="SAM" id="Phobius"/>
    </source>
</evidence>